<reference evidence="1 2" key="2">
    <citation type="submission" date="2015-10" db="EMBL/GenBank/DDBJ databases">
        <title>Draft Genome Sequence of Prosthecomicrobium hirschii ATCC 27832.</title>
        <authorList>
            <person name="Daniel J."/>
            <person name="Givan S.A."/>
            <person name="Brun Y.V."/>
            <person name="Brown P.J."/>
        </authorList>
    </citation>
    <scope>NUCLEOTIDE SEQUENCE [LARGE SCALE GENOMIC DNA]</scope>
    <source>
        <strain evidence="1 2">16</strain>
    </source>
</reference>
<evidence type="ECO:0000313" key="1">
    <source>
        <dbReference type="EMBL" id="KPL53243.1"/>
    </source>
</evidence>
<dbReference type="RefSeq" id="WP_054359408.1">
    <property type="nucleotide sequence ID" value="NZ_LJYW01000001.1"/>
</dbReference>
<dbReference type="Proteomes" id="UP000048984">
    <property type="component" value="Unassembled WGS sequence"/>
</dbReference>
<sequence>MLDPKQYDDPTITARVTALETTPTPELKRLWRELFQKDAPPFNRRYLISRLAYRIQEIAFGGLRPETIVRLERLAEEHWGPIDGKTTAKRKPGRDADRRPIVGTKLIREWQGVQHTVTVLVDGFEYQGRRYASLSAIARTIAGSRWNGWVFFGLKSSATSQAAIVEAR</sequence>
<gene>
    <name evidence="1" type="ORF">ABB55_14325</name>
</gene>
<proteinExistence type="predicted"/>
<accession>A0A0P6W480</accession>
<dbReference type="EMBL" id="LJYW01000001">
    <property type="protein sequence ID" value="KPL53243.1"/>
    <property type="molecule type" value="Genomic_DNA"/>
</dbReference>
<keyword evidence="2" id="KW-1185">Reference proteome</keyword>
<name>A0A0P6W480_9HYPH</name>
<comment type="caution">
    <text evidence="1">The sequence shown here is derived from an EMBL/GenBank/DDBJ whole genome shotgun (WGS) entry which is preliminary data.</text>
</comment>
<reference evidence="1 2" key="1">
    <citation type="submission" date="2015-09" db="EMBL/GenBank/DDBJ databases">
        <authorList>
            <person name="Jackson K.R."/>
            <person name="Lunt B.L."/>
            <person name="Fisher J.N.B."/>
            <person name="Gardner A.V."/>
            <person name="Bailey M.E."/>
            <person name="Deus L.M."/>
            <person name="Earl A.S."/>
            <person name="Gibby P.D."/>
            <person name="Hartmann K.A."/>
            <person name="Liu J.E."/>
            <person name="Manci A.M."/>
            <person name="Nielsen D.A."/>
            <person name="Solomon M.B."/>
            <person name="Breakwell D.P."/>
            <person name="Burnett S.H."/>
            <person name="Grose J.H."/>
        </authorList>
    </citation>
    <scope>NUCLEOTIDE SEQUENCE [LARGE SCALE GENOMIC DNA]</scope>
    <source>
        <strain evidence="1 2">16</strain>
    </source>
</reference>
<evidence type="ECO:0000313" key="2">
    <source>
        <dbReference type="Proteomes" id="UP000048984"/>
    </source>
</evidence>
<dbReference type="Pfam" id="PF11149">
    <property type="entry name" value="DUF2924"/>
    <property type="match status" value="1"/>
</dbReference>
<protein>
    <recommendedName>
        <fullName evidence="3">DUF2924 domain-containing protein</fullName>
    </recommendedName>
</protein>
<evidence type="ECO:0008006" key="3">
    <source>
        <dbReference type="Google" id="ProtNLM"/>
    </source>
</evidence>
<dbReference type="InterPro" id="IPR021322">
    <property type="entry name" value="DUF2924"/>
</dbReference>
<dbReference type="AlphaFoldDB" id="A0A0P6W480"/>
<organism evidence="1 2">
    <name type="scientific">Prosthecodimorpha hirschii</name>
    <dbReference type="NCBI Taxonomy" id="665126"/>
    <lineage>
        <taxon>Bacteria</taxon>
        <taxon>Pseudomonadati</taxon>
        <taxon>Pseudomonadota</taxon>
        <taxon>Alphaproteobacteria</taxon>
        <taxon>Hyphomicrobiales</taxon>
        <taxon>Ancalomicrobiaceae</taxon>
        <taxon>Prosthecodimorpha</taxon>
    </lineage>
</organism>
<dbReference type="STRING" id="665126.ABB55_14325"/>